<dbReference type="InterPro" id="IPR022687">
    <property type="entry name" value="HTH_DTXR"/>
</dbReference>
<evidence type="ECO:0000256" key="4">
    <source>
        <dbReference type="ARBA" id="ARBA00023163"/>
    </source>
</evidence>
<feature type="region of interest" description="Disordered" evidence="5">
    <location>
        <begin position="1"/>
        <end position="21"/>
    </location>
</feature>
<dbReference type="Proteomes" id="UP001208689">
    <property type="component" value="Chromosome"/>
</dbReference>
<dbReference type="PANTHER" id="PTHR33238">
    <property type="entry name" value="IRON (METAL) DEPENDENT REPRESSOR, DTXR FAMILY"/>
    <property type="match status" value="1"/>
</dbReference>
<dbReference type="EMBL" id="CP104013">
    <property type="protein sequence ID" value="UYP48775.1"/>
    <property type="molecule type" value="Genomic_DNA"/>
</dbReference>
<dbReference type="SUPFAM" id="SSF46785">
    <property type="entry name" value="Winged helix' DNA-binding domain"/>
    <property type="match status" value="1"/>
</dbReference>
<keyword evidence="4" id="KW-0804">Transcription</keyword>
<keyword evidence="3" id="KW-0238">DNA-binding</keyword>
<sequence>MPPTKKGKSEKKEEGSHHVTSYRGVTVRDQEFSESYDEYLEVIYRLSLQNPGGWVKNKEISTRLNVTAPSVTNMLEKLSGAKFIDWKPRSGIRLTEIGRNRAKNLVTYHIVIELFLQRILKMEDVETIDRIACDLEHHLTDDMKNRFIDLLGITENLTNVDNFILEDKIPKHIETRPVYTERELFQILAKIEATIDKETNIEKKQSDKIHSIFASFNRQNQ</sequence>
<dbReference type="Gene3D" id="1.10.60.10">
    <property type="entry name" value="Iron dependent repressor, metal binding and dimerisation domain"/>
    <property type="match status" value="1"/>
</dbReference>
<dbReference type="InterPro" id="IPR022689">
    <property type="entry name" value="Iron_dep_repressor"/>
</dbReference>
<reference evidence="7" key="1">
    <citation type="submission" date="2022-09" db="EMBL/GenBank/DDBJ databases">
        <title>Actin cytoskeleton and complex cell architecture in an #Asgard archaeon.</title>
        <authorList>
            <person name="Ponce Toledo R.I."/>
            <person name="Schleper C."/>
            <person name="Rodrigues Oliveira T."/>
            <person name="Wollweber F."/>
            <person name="Xu J."/>
            <person name="Rittmann S."/>
            <person name="Klingl A."/>
            <person name="Pilhofer M."/>
        </authorList>
    </citation>
    <scope>NUCLEOTIDE SEQUENCE</scope>
    <source>
        <strain evidence="7">B-35</strain>
    </source>
</reference>
<dbReference type="Gene3D" id="1.10.10.10">
    <property type="entry name" value="Winged helix-like DNA-binding domain superfamily/Winged helix DNA-binding domain"/>
    <property type="match status" value="1"/>
</dbReference>
<dbReference type="InterPro" id="IPR050536">
    <property type="entry name" value="DtxR_MntR_Metal-Reg"/>
</dbReference>
<dbReference type="PANTHER" id="PTHR33238:SF7">
    <property type="entry name" value="IRON-DEPENDENT TRANSCRIPTIONAL REGULATOR"/>
    <property type="match status" value="1"/>
</dbReference>
<dbReference type="InterPro" id="IPR036421">
    <property type="entry name" value="Fe_dep_repressor_sf"/>
</dbReference>
<dbReference type="InterPro" id="IPR036390">
    <property type="entry name" value="WH_DNA-bd_sf"/>
</dbReference>
<dbReference type="InterPro" id="IPR001367">
    <property type="entry name" value="Fe_dep_repressor"/>
</dbReference>
<accession>A0ABY6HZ28</accession>
<dbReference type="SMART" id="SM00529">
    <property type="entry name" value="HTH_DTXR"/>
    <property type="match status" value="1"/>
</dbReference>
<dbReference type="Pfam" id="PF01325">
    <property type="entry name" value="Fe_dep_repress"/>
    <property type="match status" value="1"/>
</dbReference>
<evidence type="ECO:0000256" key="5">
    <source>
        <dbReference type="SAM" id="MobiDB-lite"/>
    </source>
</evidence>
<protein>
    <submittedName>
        <fullName evidence="7">HTH-type transcriptional regulator MntR</fullName>
    </submittedName>
</protein>
<dbReference type="PROSITE" id="PS50944">
    <property type="entry name" value="HTH_DTXR"/>
    <property type="match status" value="1"/>
</dbReference>
<feature type="domain" description="HTH dtxR-type" evidence="6">
    <location>
        <begin position="32"/>
        <end position="95"/>
    </location>
</feature>
<evidence type="ECO:0000313" key="8">
    <source>
        <dbReference type="Proteomes" id="UP001208689"/>
    </source>
</evidence>
<evidence type="ECO:0000313" key="7">
    <source>
        <dbReference type="EMBL" id="UYP48775.1"/>
    </source>
</evidence>
<evidence type="ECO:0000256" key="1">
    <source>
        <dbReference type="ARBA" id="ARBA00007871"/>
    </source>
</evidence>
<gene>
    <name evidence="7" type="ORF">NEF87_005060</name>
</gene>
<keyword evidence="8" id="KW-1185">Reference proteome</keyword>
<evidence type="ECO:0000256" key="2">
    <source>
        <dbReference type="ARBA" id="ARBA00023015"/>
    </source>
</evidence>
<evidence type="ECO:0000256" key="3">
    <source>
        <dbReference type="ARBA" id="ARBA00023125"/>
    </source>
</evidence>
<name>A0ABY6HZ28_9ARCH</name>
<dbReference type="InterPro" id="IPR036388">
    <property type="entry name" value="WH-like_DNA-bd_sf"/>
</dbReference>
<organism evidence="7 8">
    <name type="scientific">Candidatus Lokiarchaeum ossiferum</name>
    <dbReference type="NCBI Taxonomy" id="2951803"/>
    <lineage>
        <taxon>Archaea</taxon>
        <taxon>Promethearchaeati</taxon>
        <taxon>Promethearchaeota</taxon>
        <taxon>Promethearchaeia</taxon>
        <taxon>Promethearchaeales</taxon>
        <taxon>Promethearchaeaceae</taxon>
        <taxon>Candidatus Lokiarchaeum</taxon>
    </lineage>
</organism>
<proteinExistence type="inferred from homology"/>
<dbReference type="Pfam" id="PF02742">
    <property type="entry name" value="Fe_dep_repr_C"/>
    <property type="match status" value="1"/>
</dbReference>
<keyword evidence="2" id="KW-0805">Transcription regulation</keyword>
<evidence type="ECO:0000259" key="6">
    <source>
        <dbReference type="PROSITE" id="PS50944"/>
    </source>
</evidence>
<comment type="similarity">
    <text evidence="1">Belongs to the DtxR/MntR family.</text>
</comment>